<proteinExistence type="predicted"/>
<gene>
    <name evidence="3" type="ORF">P409_22405</name>
</gene>
<dbReference type="PANTHER" id="PTHR43236">
    <property type="entry name" value="ANTITOXIN HIGA1"/>
    <property type="match status" value="1"/>
</dbReference>
<dbReference type="InterPro" id="IPR001387">
    <property type="entry name" value="Cro/C1-type_HTH"/>
</dbReference>
<reference evidence="3 4" key="1">
    <citation type="submission" date="2014-01" db="EMBL/GenBank/DDBJ databases">
        <title>Genome sequence determination for a cystic fibrosis isolate, Inquilinus limosus.</title>
        <authorList>
            <person name="Pino M."/>
            <person name="Di Conza J."/>
            <person name="Gutkind G."/>
        </authorList>
    </citation>
    <scope>NUCLEOTIDE SEQUENCE [LARGE SCALE GENOMIC DNA]</scope>
    <source>
        <strain evidence="3 4">MP06</strain>
    </source>
</reference>
<dbReference type="InterPro" id="IPR052345">
    <property type="entry name" value="Rad_response_metalloprotease"/>
</dbReference>
<comment type="caution">
    <text evidence="3">The sequence shown here is derived from an EMBL/GenBank/DDBJ whole genome shotgun (WGS) entry which is preliminary data.</text>
</comment>
<feature type="region of interest" description="Disordered" evidence="1">
    <location>
        <begin position="1"/>
        <end position="24"/>
    </location>
</feature>
<feature type="domain" description="HTH cro/C1-type" evidence="2">
    <location>
        <begin position="30"/>
        <end position="84"/>
    </location>
</feature>
<dbReference type="InterPro" id="IPR010982">
    <property type="entry name" value="Lambda_DNA-bd_dom_sf"/>
</dbReference>
<evidence type="ECO:0000259" key="2">
    <source>
        <dbReference type="PROSITE" id="PS50943"/>
    </source>
</evidence>
<dbReference type="GO" id="GO:0003677">
    <property type="term" value="F:DNA binding"/>
    <property type="evidence" value="ECO:0007669"/>
    <property type="project" value="InterPro"/>
</dbReference>
<dbReference type="SMART" id="SM00530">
    <property type="entry name" value="HTH_XRE"/>
    <property type="match status" value="1"/>
</dbReference>
<sequence>MAALDAPKRPRGRPRNDEPSPLDVHIGGRIRLRRTLLGYSQAKLATAIGLTFQQIQKYEHGSNRIGASRLHQLSRVLEVPVDFFFEDAPPADGLPAAGLAEEAEPYDSGPDPMQRRETLELIRAYYRVEDQATRRRVLDLLKAMSGARSDESGNDEG</sequence>
<evidence type="ECO:0000313" key="4">
    <source>
        <dbReference type="Proteomes" id="UP000029995"/>
    </source>
</evidence>
<dbReference type="SUPFAM" id="SSF47413">
    <property type="entry name" value="lambda repressor-like DNA-binding domains"/>
    <property type="match status" value="1"/>
</dbReference>
<name>A0A0A0D0M5_9PROT</name>
<dbReference type="PROSITE" id="PS50943">
    <property type="entry name" value="HTH_CROC1"/>
    <property type="match status" value="1"/>
</dbReference>
<dbReference type="Proteomes" id="UP000029995">
    <property type="component" value="Unassembled WGS sequence"/>
</dbReference>
<dbReference type="EMBL" id="JANX01000348">
    <property type="protein sequence ID" value="KGM32261.1"/>
    <property type="molecule type" value="Genomic_DNA"/>
</dbReference>
<accession>A0A0A0D0M5</accession>
<dbReference type="PANTHER" id="PTHR43236:SF1">
    <property type="entry name" value="BLL7220 PROTEIN"/>
    <property type="match status" value="1"/>
</dbReference>
<dbReference type="CDD" id="cd00093">
    <property type="entry name" value="HTH_XRE"/>
    <property type="match status" value="1"/>
</dbReference>
<evidence type="ECO:0000256" key="1">
    <source>
        <dbReference type="SAM" id="MobiDB-lite"/>
    </source>
</evidence>
<dbReference type="AlphaFoldDB" id="A0A0A0D0M5"/>
<protein>
    <submittedName>
        <fullName evidence="3">Transcriptional regulator</fullName>
    </submittedName>
</protein>
<organism evidence="3 4">
    <name type="scientific">Inquilinus limosus MP06</name>
    <dbReference type="NCBI Taxonomy" id="1398085"/>
    <lineage>
        <taxon>Bacteria</taxon>
        <taxon>Pseudomonadati</taxon>
        <taxon>Pseudomonadota</taxon>
        <taxon>Alphaproteobacteria</taxon>
        <taxon>Rhodospirillales</taxon>
        <taxon>Rhodospirillaceae</taxon>
        <taxon>Inquilinus</taxon>
    </lineage>
</organism>
<dbReference type="Pfam" id="PF01381">
    <property type="entry name" value="HTH_3"/>
    <property type="match status" value="1"/>
</dbReference>
<dbReference type="Gene3D" id="1.10.260.40">
    <property type="entry name" value="lambda repressor-like DNA-binding domains"/>
    <property type="match status" value="1"/>
</dbReference>
<dbReference type="OrthoDB" id="9797172at2"/>
<evidence type="ECO:0000313" key="3">
    <source>
        <dbReference type="EMBL" id="KGM32261.1"/>
    </source>
</evidence>